<dbReference type="PANTHER" id="PTHR43544">
    <property type="entry name" value="SHORT-CHAIN DEHYDROGENASE/REDUCTASE"/>
    <property type="match status" value="1"/>
</dbReference>
<name>A0A087T1J0_STEMI</name>
<evidence type="ECO:0000256" key="2">
    <source>
        <dbReference type="ARBA" id="ARBA00023002"/>
    </source>
</evidence>
<evidence type="ECO:0000256" key="1">
    <source>
        <dbReference type="ARBA" id="ARBA00022857"/>
    </source>
</evidence>
<dbReference type="InterPro" id="IPR051468">
    <property type="entry name" value="Fungal_SecMetab_SDRs"/>
</dbReference>
<dbReference type="Gene3D" id="3.40.50.720">
    <property type="entry name" value="NAD(P)-binding Rossmann-like Domain"/>
    <property type="match status" value="1"/>
</dbReference>
<dbReference type="SUPFAM" id="SSF51735">
    <property type="entry name" value="NAD(P)-binding Rossmann-fold domains"/>
    <property type="match status" value="1"/>
</dbReference>
<dbReference type="InterPro" id="IPR036291">
    <property type="entry name" value="NAD(P)-bd_dom_sf"/>
</dbReference>
<feature type="non-terminal residue" evidence="3">
    <location>
        <position position="56"/>
    </location>
</feature>
<evidence type="ECO:0000313" key="3">
    <source>
        <dbReference type="EMBL" id="KFM58979.1"/>
    </source>
</evidence>
<protein>
    <submittedName>
        <fullName evidence="3">Uncharacterized protein</fullName>
    </submittedName>
</protein>
<dbReference type="OrthoDB" id="5296at2759"/>
<sequence length="56" mass="6027">MSIGSVLITGANRGIGLEFVKQFLSLPKPPQVLFATCRNPSKADDLQQIAKSNLNV</sequence>
<dbReference type="EMBL" id="KK112972">
    <property type="protein sequence ID" value="KFM58979.1"/>
    <property type="molecule type" value="Genomic_DNA"/>
</dbReference>
<dbReference type="GO" id="GO:0016491">
    <property type="term" value="F:oxidoreductase activity"/>
    <property type="evidence" value="ECO:0007669"/>
    <property type="project" value="UniProtKB-KW"/>
</dbReference>
<proteinExistence type="predicted"/>
<keyword evidence="1" id="KW-0521">NADP</keyword>
<dbReference type="GO" id="GO:0005737">
    <property type="term" value="C:cytoplasm"/>
    <property type="evidence" value="ECO:0007669"/>
    <property type="project" value="TreeGrafter"/>
</dbReference>
<evidence type="ECO:0000313" key="4">
    <source>
        <dbReference type="Proteomes" id="UP000054359"/>
    </source>
</evidence>
<accession>A0A087T1J0</accession>
<keyword evidence="2" id="KW-0560">Oxidoreductase</keyword>
<dbReference type="AlphaFoldDB" id="A0A087T1J0"/>
<dbReference type="PANTHER" id="PTHR43544:SF7">
    <property type="entry name" value="NADB-LER2"/>
    <property type="match status" value="1"/>
</dbReference>
<organism evidence="3 4">
    <name type="scientific">Stegodyphus mimosarum</name>
    <name type="common">African social velvet spider</name>
    <dbReference type="NCBI Taxonomy" id="407821"/>
    <lineage>
        <taxon>Eukaryota</taxon>
        <taxon>Metazoa</taxon>
        <taxon>Ecdysozoa</taxon>
        <taxon>Arthropoda</taxon>
        <taxon>Chelicerata</taxon>
        <taxon>Arachnida</taxon>
        <taxon>Araneae</taxon>
        <taxon>Araneomorphae</taxon>
        <taxon>Entelegynae</taxon>
        <taxon>Eresoidea</taxon>
        <taxon>Eresidae</taxon>
        <taxon>Stegodyphus</taxon>
    </lineage>
</organism>
<keyword evidence="4" id="KW-1185">Reference proteome</keyword>
<gene>
    <name evidence="3" type="ORF">X975_00629</name>
</gene>
<dbReference type="OMA" id="MGVYVPF"/>
<reference evidence="3 4" key="1">
    <citation type="submission" date="2013-11" db="EMBL/GenBank/DDBJ databases">
        <title>Genome sequencing of Stegodyphus mimosarum.</title>
        <authorList>
            <person name="Bechsgaard J."/>
        </authorList>
    </citation>
    <scope>NUCLEOTIDE SEQUENCE [LARGE SCALE GENOMIC DNA]</scope>
</reference>
<dbReference type="Proteomes" id="UP000054359">
    <property type="component" value="Unassembled WGS sequence"/>
</dbReference>